<evidence type="ECO:0000256" key="1">
    <source>
        <dbReference type="SAM" id="MobiDB-lite"/>
    </source>
</evidence>
<feature type="region of interest" description="Disordered" evidence="1">
    <location>
        <begin position="1"/>
        <end position="20"/>
    </location>
</feature>
<dbReference type="EMBL" id="LRGB01001764">
    <property type="protein sequence ID" value="KZS10604.1"/>
    <property type="molecule type" value="Genomic_DNA"/>
</dbReference>
<protein>
    <submittedName>
        <fullName evidence="2">Uncharacterized protein</fullName>
    </submittedName>
</protein>
<keyword evidence="3" id="KW-1185">Reference proteome</keyword>
<sequence>MTPYPTPTFDVANGFTHPSKQQKNSIHLAAMAQNGKPQMINENAPRSFLVIS</sequence>
<evidence type="ECO:0000313" key="2">
    <source>
        <dbReference type="EMBL" id="KZS10604.1"/>
    </source>
</evidence>
<comment type="caution">
    <text evidence="2">The sequence shown here is derived from an EMBL/GenBank/DDBJ whole genome shotgun (WGS) entry which is preliminary data.</text>
</comment>
<accession>A0A162DEB4</accession>
<dbReference type="Proteomes" id="UP000076858">
    <property type="component" value="Unassembled WGS sequence"/>
</dbReference>
<name>A0A162DEB4_9CRUS</name>
<reference evidence="2 3" key="1">
    <citation type="submission" date="2016-03" db="EMBL/GenBank/DDBJ databases">
        <title>EvidentialGene: Evidence-directed Construction of Genes on Genomes.</title>
        <authorList>
            <person name="Gilbert D.G."/>
            <person name="Choi J.-H."/>
            <person name="Mockaitis K."/>
            <person name="Colbourne J."/>
            <person name="Pfrender M."/>
        </authorList>
    </citation>
    <scope>NUCLEOTIDE SEQUENCE [LARGE SCALE GENOMIC DNA]</scope>
    <source>
        <strain evidence="2 3">Xinb3</strain>
        <tissue evidence="2">Complete organism</tissue>
    </source>
</reference>
<proteinExistence type="predicted"/>
<evidence type="ECO:0000313" key="3">
    <source>
        <dbReference type="Proteomes" id="UP000076858"/>
    </source>
</evidence>
<organism evidence="2 3">
    <name type="scientific">Daphnia magna</name>
    <dbReference type="NCBI Taxonomy" id="35525"/>
    <lineage>
        <taxon>Eukaryota</taxon>
        <taxon>Metazoa</taxon>
        <taxon>Ecdysozoa</taxon>
        <taxon>Arthropoda</taxon>
        <taxon>Crustacea</taxon>
        <taxon>Branchiopoda</taxon>
        <taxon>Diplostraca</taxon>
        <taxon>Cladocera</taxon>
        <taxon>Anomopoda</taxon>
        <taxon>Daphniidae</taxon>
        <taxon>Daphnia</taxon>
    </lineage>
</organism>
<gene>
    <name evidence="2" type="ORF">APZ42_024893</name>
</gene>
<dbReference type="AlphaFoldDB" id="A0A162DEB4"/>